<dbReference type="RefSeq" id="WP_285970099.1">
    <property type="nucleotide sequence ID" value="NZ_CP127294.1"/>
</dbReference>
<dbReference type="InterPro" id="IPR004401">
    <property type="entry name" value="YbaB/EbfC"/>
</dbReference>
<sequence>MDEQEWLDDFQRRVDDMRAKSVALQEKLTEAEGKARSSDGLVTVTVSPNGALKNLHIDDRALRSSGGAQLTATIMETYGKAQRQVSREVADALEPLAGSTEMMDVVRSFLPAPEPEEDEPQEAPRQPGEPEAEDRTPPPPAPPRMPPAGGVPPAQRGMPPQAPPPPLPPRMPPPPVPPVPPAPQSGPPAPPQPRPDQQPRPQSGPHRRRMDGDDDEMQPW</sequence>
<evidence type="ECO:0000256" key="1">
    <source>
        <dbReference type="SAM" id="Coils"/>
    </source>
</evidence>
<feature type="compositionally biased region" description="Pro residues" evidence="2">
    <location>
        <begin position="160"/>
        <end position="198"/>
    </location>
</feature>
<accession>A0A9Y2IHS9</accession>
<gene>
    <name evidence="3" type="ORF">QRX50_00915</name>
</gene>
<evidence type="ECO:0000256" key="2">
    <source>
        <dbReference type="SAM" id="MobiDB-lite"/>
    </source>
</evidence>
<dbReference type="Gene3D" id="3.30.1310.10">
    <property type="entry name" value="Nucleoid-associated protein YbaB-like domain"/>
    <property type="match status" value="1"/>
</dbReference>
<dbReference type="KEGG" id="acab:QRX50_00915"/>
<keyword evidence="1" id="KW-0175">Coiled coil</keyword>
<proteinExistence type="predicted"/>
<name>A0A9Y2IHS9_9PSEU</name>
<feature type="coiled-coil region" evidence="1">
    <location>
        <begin position="7"/>
        <end position="34"/>
    </location>
</feature>
<keyword evidence="4" id="KW-1185">Reference proteome</keyword>
<feature type="region of interest" description="Disordered" evidence="2">
    <location>
        <begin position="94"/>
        <end position="220"/>
    </location>
</feature>
<organism evidence="3 4">
    <name type="scientific">Amycolatopsis carbonis</name>
    <dbReference type="NCBI Taxonomy" id="715471"/>
    <lineage>
        <taxon>Bacteria</taxon>
        <taxon>Bacillati</taxon>
        <taxon>Actinomycetota</taxon>
        <taxon>Actinomycetes</taxon>
        <taxon>Pseudonocardiales</taxon>
        <taxon>Pseudonocardiaceae</taxon>
        <taxon>Amycolatopsis</taxon>
    </lineage>
</organism>
<feature type="compositionally biased region" description="Pro residues" evidence="2">
    <location>
        <begin position="137"/>
        <end position="150"/>
    </location>
</feature>
<evidence type="ECO:0000313" key="3">
    <source>
        <dbReference type="EMBL" id="WIX79410.1"/>
    </source>
</evidence>
<dbReference type="InterPro" id="IPR036894">
    <property type="entry name" value="YbaB-like_sf"/>
</dbReference>
<dbReference type="SUPFAM" id="SSF82607">
    <property type="entry name" value="YbaB-like"/>
    <property type="match status" value="1"/>
</dbReference>
<dbReference type="EMBL" id="CP127294">
    <property type="protein sequence ID" value="WIX79410.1"/>
    <property type="molecule type" value="Genomic_DNA"/>
</dbReference>
<protein>
    <submittedName>
        <fullName evidence="3">YbaB/EbfC family nucleoid-associated protein</fullName>
    </submittedName>
</protein>
<dbReference type="Proteomes" id="UP001236014">
    <property type="component" value="Chromosome"/>
</dbReference>
<evidence type="ECO:0000313" key="4">
    <source>
        <dbReference type="Proteomes" id="UP001236014"/>
    </source>
</evidence>
<reference evidence="3 4" key="1">
    <citation type="submission" date="2023-06" db="EMBL/GenBank/DDBJ databases">
        <authorList>
            <person name="Oyuntsetseg B."/>
            <person name="Kim S.B."/>
        </authorList>
    </citation>
    <scope>NUCLEOTIDE SEQUENCE [LARGE SCALE GENOMIC DNA]</scope>
    <source>
        <strain evidence="3 4">2-15</strain>
    </source>
</reference>
<dbReference type="AlphaFoldDB" id="A0A9Y2IHS9"/>
<dbReference type="Pfam" id="PF02575">
    <property type="entry name" value="YbaB_DNA_bd"/>
    <property type="match status" value="1"/>
</dbReference>
<dbReference type="GO" id="GO:0003677">
    <property type="term" value="F:DNA binding"/>
    <property type="evidence" value="ECO:0007669"/>
    <property type="project" value="InterPro"/>
</dbReference>